<dbReference type="EMBL" id="RSED01000008">
    <property type="protein sequence ID" value="RRS04055.1"/>
    <property type="molecule type" value="Genomic_DNA"/>
</dbReference>
<evidence type="ECO:0000313" key="10">
    <source>
        <dbReference type="EMBL" id="RRS04055.1"/>
    </source>
</evidence>
<organism evidence="10 11">
    <name type="scientific">Aquabacterium soli</name>
    <dbReference type="NCBI Taxonomy" id="2493092"/>
    <lineage>
        <taxon>Bacteria</taxon>
        <taxon>Pseudomonadati</taxon>
        <taxon>Pseudomonadota</taxon>
        <taxon>Betaproteobacteria</taxon>
        <taxon>Burkholderiales</taxon>
        <taxon>Aquabacterium</taxon>
    </lineage>
</organism>
<dbReference type="GO" id="GO:0055085">
    <property type="term" value="P:transmembrane transport"/>
    <property type="evidence" value="ECO:0007669"/>
    <property type="project" value="InterPro"/>
</dbReference>
<evidence type="ECO:0000256" key="4">
    <source>
        <dbReference type="ARBA" id="ARBA00022475"/>
    </source>
</evidence>
<evidence type="ECO:0000256" key="3">
    <source>
        <dbReference type="ARBA" id="ARBA00022448"/>
    </source>
</evidence>
<dbReference type="GO" id="GO:0015920">
    <property type="term" value="P:lipopolysaccharide transport"/>
    <property type="evidence" value="ECO:0007669"/>
    <property type="project" value="TreeGrafter"/>
</dbReference>
<evidence type="ECO:0000256" key="2">
    <source>
        <dbReference type="ARBA" id="ARBA00014213"/>
    </source>
</evidence>
<feature type="transmembrane region" description="Helical" evidence="9">
    <location>
        <begin position="298"/>
        <end position="318"/>
    </location>
</feature>
<keyword evidence="6 9" id="KW-0812">Transmembrane</keyword>
<keyword evidence="11" id="KW-1185">Reference proteome</keyword>
<evidence type="ECO:0000256" key="8">
    <source>
        <dbReference type="ARBA" id="ARBA00023136"/>
    </source>
</evidence>
<evidence type="ECO:0000256" key="1">
    <source>
        <dbReference type="ARBA" id="ARBA00004429"/>
    </source>
</evidence>
<comment type="subcellular location">
    <subcellularLocation>
        <location evidence="1">Cell inner membrane</location>
        <topology evidence="1">Multi-pass membrane protein</topology>
    </subcellularLocation>
</comment>
<name>A0A426VAU6_9BURK</name>
<gene>
    <name evidence="10" type="primary">lptF</name>
    <name evidence="10" type="ORF">EIP75_11740</name>
</gene>
<protein>
    <recommendedName>
        <fullName evidence="2">Lipopolysaccharide export system permease protein LptF</fullName>
    </recommendedName>
</protein>
<keyword evidence="5" id="KW-0997">Cell inner membrane</keyword>
<feature type="transmembrane region" description="Helical" evidence="9">
    <location>
        <begin position="56"/>
        <end position="77"/>
    </location>
</feature>
<keyword evidence="7 9" id="KW-1133">Transmembrane helix</keyword>
<dbReference type="InterPro" id="IPR005495">
    <property type="entry name" value="LptG/LptF_permease"/>
</dbReference>
<dbReference type="GO" id="GO:0043190">
    <property type="term" value="C:ATP-binding cassette (ABC) transporter complex"/>
    <property type="evidence" value="ECO:0007669"/>
    <property type="project" value="InterPro"/>
</dbReference>
<comment type="caution">
    <text evidence="10">The sequence shown here is derived from an EMBL/GenBank/DDBJ whole genome shotgun (WGS) entry which is preliminary data.</text>
</comment>
<dbReference type="OrthoDB" id="9778062at2"/>
<dbReference type="Pfam" id="PF03739">
    <property type="entry name" value="LptF_LptG"/>
    <property type="match status" value="1"/>
</dbReference>
<evidence type="ECO:0000256" key="7">
    <source>
        <dbReference type="ARBA" id="ARBA00022989"/>
    </source>
</evidence>
<dbReference type="PANTHER" id="PTHR33529:SF7">
    <property type="entry name" value="LIPOPOLYSACCHARIDE EXPORT SYSTEM PERMEASE PROTEIN LPTF"/>
    <property type="match status" value="1"/>
</dbReference>
<dbReference type="AlphaFoldDB" id="A0A426VAU6"/>
<evidence type="ECO:0000256" key="6">
    <source>
        <dbReference type="ARBA" id="ARBA00022692"/>
    </source>
</evidence>
<keyword evidence="4" id="KW-1003">Cell membrane</keyword>
<dbReference type="NCBIfam" id="TIGR04407">
    <property type="entry name" value="LptF_YjgP"/>
    <property type="match status" value="1"/>
</dbReference>
<dbReference type="RefSeq" id="WP_125243459.1">
    <property type="nucleotide sequence ID" value="NZ_RSED01000008.1"/>
</dbReference>
<feature type="transmembrane region" description="Helical" evidence="9">
    <location>
        <begin position="98"/>
        <end position="120"/>
    </location>
</feature>
<accession>A0A426VAU6</accession>
<dbReference type="PANTHER" id="PTHR33529">
    <property type="entry name" value="SLR0882 PROTEIN-RELATED"/>
    <property type="match status" value="1"/>
</dbReference>
<evidence type="ECO:0000256" key="5">
    <source>
        <dbReference type="ARBA" id="ARBA00022519"/>
    </source>
</evidence>
<reference evidence="10 11" key="1">
    <citation type="submission" date="2018-12" db="EMBL/GenBank/DDBJ databases">
        <title>The whole draft genome of Aquabacterium sp. SJQ9.</title>
        <authorList>
            <person name="Sun L."/>
            <person name="Gao X."/>
            <person name="Chen W."/>
            <person name="Huang K."/>
        </authorList>
    </citation>
    <scope>NUCLEOTIDE SEQUENCE [LARGE SCALE GENOMIC DNA]</scope>
    <source>
        <strain evidence="10 11">SJQ9</strain>
    </source>
</reference>
<feature type="transmembrane region" description="Helical" evidence="9">
    <location>
        <begin position="330"/>
        <end position="347"/>
    </location>
</feature>
<keyword evidence="8 9" id="KW-0472">Membrane</keyword>
<feature type="transmembrane region" description="Helical" evidence="9">
    <location>
        <begin position="12"/>
        <end position="36"/>
    </location>
</feature>
<proteinExistence type="predicted"/>
<sequence length="374" mass="40715">MLFDSSLRRELWRGFVGTLVVLLTVVLTMVLIRVLGQAAKGSVALADVSLLLGYTMIGQMPTLISLALFVSVVALLARLHRDSEMVVWQASGVRLARLLKPIWQMAWPVLVALALLLLVARPWGQQQTQVLKDRFERRSDISRVAPGQFQSSADGHRVFFIDSHSDGESTGKNVFIVLTEGDIEAVVSAREGQIETIGAQRYLNLRQGERVETKLSTGEKTRSRFQQARILVGDAPVGAAGELGARGTPTLDLFNASNRKMRAELVWRLGSLWSAGNLVLIALASVNTQVRRGNAWSMVWALLVFVAYYNVLTLSQAWVTSGKLSDSAGLFGIHGVITVAALLTLWWRDGAWRKAGDGDKDSGSALPAPQGAAS</sequence>
<keyword evidence="3" id="KW-0813">Transport</keyword>
<evidence type="ECO:0000313" key="11">
    <source>
        <dbReference type="Proteomes" id="UP000269265"/>
    </source>
</evidence>
<dbReference type="InterPro" id="IPR030922">
    <property type="entry name" value="LptF"/>
</dbReference>
<evidence type="ECO:0000256" key="9">
    <source>
        <dbReference type="SAM" id="Phobius"/>
    </source>
</evidence>
<feature type="transmembrane region" description="Helical" evidence="9">
    <location>
        <begin position="265"/>
        <end position="286"/>
    </location>
</feature>
<dbReference type="Proteomes" id="UP000269265">
    <property type="component" value="Unassembled WGS sequence"/>
</dbReference>